<comment type="caution">
    <text evidence="5">The sequence shown here is derived from an EMBL/GenBank/DDBJ whole genome shotgun (WGS) entry which is preliminary data.</text>
</comment>
<proteinExistence type="predicted"/>
<dbReference type="SUPFAM" id="SSF46785">
    <property type="entry name" value="Winged helix' DNA-binding domain"/>
    <property type="match status" value="2"/>
</dbReference>
<dbReference type="AlphaFoldDB" id="A0A7W7Q9X4"/>
<evidence type="ECO:0000313" key="5">
    <source>
        <dbReference type="EMBL" id="MBB4909573.1"/>
    </source>
</evidence>
<evidence type="ECO:0000259" key="4">
    <source>
        <dbReference type="Pfam" id="PF13404"/>
    </source>
</evidence>
<reference evidence="5 6" key="1">
    <citation type="submission" date="2020-08" db="EMBL/GenBank/DDBJ databases">
        <title>Genomic Encyclopedia of Type Strains, Phase III (KMG-III): the genomes of soil and plant-associated and newly described type strains.</title>
        <authorList>
            <person name="Whitman W."/>
        </authorList>
    </citation>
    <scope>NUCLEOTIDE SEQUENCE [LARGE SCALE GENOMIC DNA]</scope>
    <source>
        <strain evidence="5 6">CECT 8960</strain>
    </source>
</reference>
<dbReference type="GO" id="GO:0043565">
    <property type="term" value="F:sequence-specific DNA binding"/>
    <property type="evidence" value="ECO:0007669"/>
    <property type="project" value="InterPro"/>
</dbReference>
<dbReference type="Gene3D" id="1.10.10.10">
    <property type="entry name" value="Winged helix-like DNA-binding domain superfamily/Winged helix DNA-binding domain"/>
    <property type="match status" value="2"/>
</dbReference>
<organism evidence="5 6">
    <name type="scientific">Actinophytocola algeriensis</name>
    <dbReference type="NCBI Taxonomy" id="1768010"/>
    <lineage>
        <taxon>Bacteria</taxon>
        <taxon>Bacillati</taxon>
        <taxon>Actinomycetota</taxon>
        <taxon>Actinomycetes</taxon>
        <taxon>Pseudonocardiales</taxon>
        <taxon>Pseudonocardiaceae</taxon>
    </lineage>
</organism>
<name>A0A7W7Q9X4_9PSEU</name>
<feature type="domain" description="HTH asnC-type" evidence="4">
    <location>
        <begin position="4"/>
        <end position="44"/>
    </location>
</feature>
<dbReference type="SUPFAM" id="SSF54909">
    <property type="entry name" value="Dimeric alpha+beta barrel"/>
    <property type="match status" value="2"/>
</dbReference>
<evidence type="ECO:0000256" key="2">
    <source>
        <dbReference type="ARBA" id="ARBA00023125"/>
    </source>
</evidence>
<dbReference type="PANTHER" id="PTHR30154">
    <property type="entry name" value="LEUCINE-RESPONSIVE REGULATORY PROTEIN"/>
    <property type="match status" value="1"/>
</dbReference>
<gene>
    <name evidence="5" type="ORF">FHR82_005831</name>
</gene>
<keyword evidence="1" id="KW-0805">Transcription regulation</keyword>
<sequence>MRPLDDLDRQIIIALQSDGRASWTSIAALCETSVPTVARRAQQLVADNLLKVAVLPSLGSTGPVETFFTRIGCRPGTQLDVAEQLVARPDVRWASLITGSYDIGIELVVNSGPTRYPKTMLELQQIDGVQRWYSDLLLHVYKVSHDWYKQLLDDRDALPPEVPLCSPDHFDKVDWAILDHLRDDGRAGFKTIAGALDLNESTVRRRFERMIGERCAAVFTIVPAQALGLEAETLMWVTVEPSKLNEVAAALVRHPSVRYLGATLDGNSLLCEVIAESTRGLFEFTTATLAKMAGVVGWNASVELLSLKRGFVETPWWRDQLAEHHADAAVPFGQGTAVSGG</sequence>
<protein>
    <submittedName>
        <fullName evidence="5">DNA-binding Lrp family transcriptional regulator</fullName>
    </submittedName>
</protein>
<dbReference type="InterPro" id="IPR036390">
    <property type="entry name" value="WH_DNA-bd_sf"/>
</dbReference>
<evidence type="ECO:0000256" key="3">
    <source>
        <dbReference type="ARBA" id="ARBA00023163"/>
    </source>
</evidence>
<dbReference type="Pfam" id="PF13404">
    <property type="entry name" value="HTH_AsnC-type"/>
    <property type="match status" value="2"/>
</dbReference>
<dbReference type="Gene3D" id="3.30.70.920">
    <property type="match status" value="2"/>
</dbReference>
<dbReference type="EMBL" id="JACHJQ010000006">
    <property type="protein sequence ID" value="MBB4909573.1"/>
    <property type="molecule type" value="Genomic_DNA"/>
</dbReference>
<dbReference type="InterPro" id="IPR000485">
    <property type="entry name" value="AsnC-type_HTH_dom"/>
</dbReference>
<accession>A0A7W7Q9X4</accession>
<dbReference type="Proteomes" id="UP000520767">
    <property type="component" value="Unassembled WGS sequence"/>
</dbReference>
<dbReference type="SMART" id="SM00344">
    <property type="entry name" value="HTH_ASNC"/>
    <property type="match status" value="2"/>
</dbReference>
<keyword evidence="2 5" id="KW-0238">DNA-binding</keyword>
<feature type="domain" description="HTH asnC-type" evidence="4">
    <location>
        <begin position="171"/>
        <end position="210"/>
    </location>
</feature>
<keyword evidence="6" id="KW-1185">Reference proteome</keyword>
<dbReference type="GO" id="GO:0043200">
    <property type="term" value="P:response to amino acid"/>
    <property type="evidence" value="ECO:0007669"/>
    <property type="project" value="TreeGrafter"/>
</dbReference>
<dbReference type="GO" id="GO:0005829">
    <property type="term" value="C:cytosol"/>
    <property type="evidence" value="ECO:0007669"/>
    <property type="project" value="TreeGrafter"/>
</dbReference>
<dbReference type="InterPro" id="IPR036388">
    <property type="entry name" value="WH-like_DNA-bd_sf"/>
</dbReference>
<dbReference type="RefSeq" id="WP_184813670.1">
    <property type="nucleotide sequence ID" value="NZ_JACHJQ010000006.1"/>
</dbReference>
<evidence type="ECO:0000313" key="6">
    <source>
        <dbReference type="Proteomes" id="UP000520767"/>
    </source>
</evidence>
<keyword evidence="3" id="KW-0804">Transcription</keyword>
<evidence type="ECO:0000256" key="1">
    <source>
        <dbReference type="ARBA" id="ARBA00023015"/>
    </source>
</evidence>
<dbReference type="InterPro" id="IPR019888">
    <property type="entry name" value="Tscrpt_reg_AsnC-like"/>
</dbReference>
<dbReference type="InterPro" id="IPR011008">
    <property type="entry name" value="Dimeric_a/b-barrel"/>
</dbReference>
<dbReference type="PANTHER" id="PTHR30154:SF34">
    <property type="entry name" value="TRANSCRIPTIONAL REGULATOR AZLB"/>
    <property type="match status" value="1"/>
</dbReference>